<dbReference type="STRING" id="1458275.AZ34_12285"/>
<comment type="subunit">
    <text evidence="4">Homodimer. Interacts with PriA and DnaT. Component of the replication restart primosome. Primosome assembly occurs via a 'hand-off' mechanism. PriA binds to replication forks, subsequently PriB then DnaT bind; DnaT then displaces ssDNA to generate the helicase loading substrate.</text>
</comment>
<dbReference type="Pfam" id="PF22657">
    <property type="entry name" value="SSB_1"/>
    <property type="match status" value="1"/>
</dbReference>
<dbReference type="GO" id="GO:0003697">
    <property type="term" value="F:single-stranded DNA binding"/>
    <property type="evidence" value="ECO:0007669"/>
    <property type="project" value="UniProtKB-UniRule"/>
</dbReference>
<dbReference type="HAMAP" id="MF_00720">
    <property type="entry name" value="PriB"/>
    <property type="match status" value="1"/>
</dbReference>
<dbReference type="InterPro" id="IPR023646">
    <property type="entry name" value="Prisomal_replication_PriB"/>
</dbReference>
<dbReference type="OrthoDB" id="5296916at2"/>
<sequence length="99" mass="10725">MNSDNANHLSLVAVIAELAALRYTPAGLPALDLRLEHESRVQEAGQDRQVGASVKAVAFGVLAERLAQQAIGSRWKFQGFLASPRQGRSLVFHIQEFGA</sequence>
<protein>
    <recommendedName>
        <fullName evidence="4">Replication restart protein PriB</fullName>
    </recommendedName>
</protein>
<dbReference type="GO" id="GO:0006269">
    <property type="term" value="P:DNA replication, synthesis of primer"/>
    <property type="evidence" value="ECO:0007669"/>
    <property type="project" value="UniProtKB-KW"/>
</dbReference>
<dbReference type="PROSITE" id="PS50935">
    <property type="entry name" value="SSB"/>
    <property type="match status" value="1"/>
</dbReference>
<dbReference type="Proteomes" id="UP000023268">
    <property type="component" value="Unassembled WGS sequence"/>
</dbReference>
<accession>A0A016XIT9</accession>
<dbReference type="AlphaFoldDB" id="A0A016XIT9"/>
<gene>
    <name evidence="4" type="primary">priB</name>
    <name evidence="5" type="ORF">AZ34_12285</name>
</gene>
<evidence type="ECO:0000313" key="6">
    <source>
        <dbReference type="Proteomes" id="UP000023268"/>
    </source>
</evidence>
<dbReference type="Gene3D" id="2.40.50.140">
    <property type="entry name" value="Nucleic acid-binding proteins"/>
    <property type="match status" value="1"/>
</dbReference>
<dbReference type="InterPro" id="IPR000424">
    <property type="entry name" value="Primosome_PriB/ssb"/>
</dbReference>
<evidence type="ECO:0000256" key="2">
    <source>
        <dbReference type="ARBA" id="ARBA00022705"/>
    </source>
</evidence>
<dbReference type="RefSeq" id="WP_035608360.1">
    <property type="nucleotide sequence ID" value="NZ_JEMG01000001.1"/>
</dbReference>
<proteinExistence type="inferred from homology"/>
<dbReference type="GO" id="GO:1990077">
    <property type="term" value="C:primosome complex"/>
    <property type="evidence" value="ECO:0007669"/>
    <property type="project" value="UniProtKB-UniRule"/>
</dbReference>
<keyword evidence="2 4" id="KW-0235">DNA replication</keyword>
<dbReference type="SUPFAM" id="SSF50249">
    <property type="entry name" value="Nucleic acid-binding proteins"/>
    <property type="match status" value="1"/>
</dbReference>
<name>A0A016XIT9_9BURK</name>
<organism evidence="5 6">
    <name type="scientific">Hylemonella gracilis str. Niagara R</name>
    <dbReference type="NCBI Taxonomy" id="1458275"/>
    <lineage>
        <taxon>Bacteria</taxon>
        <taxon>Pseudomonadati</taxon>
        <taxon>Pseudomonadota</taxon>
        <taxon>Betaproteobacteria</taxon>
        <taxon>Burkholderiales</taxon>
        <taxon>Comamonadaceae</taxon>
        <taxon>Hylemonella</taxon>
    </lineage>
</organism>
<dbReference type="PIRSF" id="PIRSF003135">
    <property type="entry name" value="Primosomal_n"/>
    <property type="match status" value="1"/>
</dbReference>
<comment type="function">
    <text evidence="4">Involved in the restart of stalled replication forks, which reloads the replicative helicase on sites other than the origin of replication; the PriA-PriB pathway is the major replication restart pathway. During primosome assembly it facilitates complex formation between PriA and DnaT on DNA; stabilizes PriA on DNA. Stimulates the DNA unwinding activity of PriA helicase.</text>
</comment>
<comment type="similarity">
    <text evidence="4">Belongs to the PriB family.</text>
</comment>
<evidence type="ECO:0000256" key="4">
    <source>
        <dbReference type="HAMAP-Rule" id="MF_00720"/>
    </source>
</evidence>
<dbReference type="InterPro" id="IPR012340">
    <property type="entry name" value="NA-bd_OB-fold"/>
</dbReference>
<reference evidence="5 6" key="1">
    <citation type="submission" date="2014-02" db="EMBL/GenBank/DDBJ databases">
        <title>Draft Genome of Hylemonella gracilis isolated from the Niagara River.</title>
        <authorList>
            <person name="Pawlowski D.R."/>
            <person name="Koudelka G.B."/>
        </authorList>
    </citation>
    <scope>NUCLEOTIDE SEQUENCE [LARGE SCALE GENOMIC DNA]</scope>
    <source>
        <strain evidence="5 6">Niagara R</strain>
    </source>
</reference>
<evidence type="ECO:0000256" key="3">
    <source>
        <dbReference type="ARBA" id="ARBA00023125"/>
    </source>
</evidence>
<comment type="caution">
    <text evidence="5">The sequence shown here is derived from an EMBL/GenBank/DDBJ whole genome shotgun (WGS) entry which is preliminary data.</text>
</comment>
<keyword evidence="3 4" id="KW-0238">DNA-binding</keyword>
<dbReference type="eggNOG" id="COG2965">
    <property type="taxonomic scope" value="Bacteria"/>
</dbReference>
<keyword evidence="1 4" id="KW-0639">Primosome</keyword>
<evidence type="ECO:0000313" key="5">
    <source>
        <dbReference type="EMBL" id="EYC51766.1"/>
    </source>
</evidence>
<dbReference type="NCBIfam" id="TIGR04418">
    <property type="entry name" value="PriB_gamma"/>
    <property type="match status" value="1"/>
</dbReference>
<dbReference type="EMBL" id="JEMG01000001">
    <property type="protein sequence ID" value="EYC51766.1"/>
    <property type="molecule type" value="Genomic_DNA"/>
</dbReference>
<evidence type="ECO:0000256" key="1">
    <source>
        <dbReference type="ARBA" id="ARBA00022515"/>
    </source>
</evidence>